<dbReference type="Proteomes" id="UP001338125">
    <property type="component" value="Unassembled WGS sequence"/>
</dbReference>
<name>A0ABR0SMP1_9HYPO</name>
<reference evidence="1 2" key="1">
    <citation type="submission" date="2024-01" db="EMBL/GenBank/DDBJ databases">
        <title>Complete genome of Cladobotryum mycophilum ATHUM6906.</title>
        <authorList>
            <person name="Christinaki A.C."/>
            <person name="Myridakis A.I."/>
            <person name="Kouvelis V.N."/>
        </authorList>
    </citation>
    <scope>NUCLEOTIDE SEQUENCE [LARGE SCALE GENOMIC DNA]</scope>
    <source>
        <strain evidence="1 2">ATHUM6906</strain>
    </source>
</reference>
<gene>
    <name evidence="1" type="ORF">PT974_06804</name>
</gene>
<comment type="caution">
    <text evidence="1">The sequence shown here is derived from an EMBL/GenBank/DDBJ whole genome shotgun (WGS) entry which is preliminary data.</text>
</comment>
<evidence type="ECO:0000313" key="1">
    <source>
        <dbReference type="EMBL" id="KAK5993374.1"/>
    </source>
</evidence>
<dbReference type="EMBL" id="JAVFKD010000012">
    <property type="protein sequence ID" value="KAK5993374.1"/>
    <property type="molecule type" value="Genomic_DNA"/>
</dbReference>
<keyword evidence="2" id="KW-1185">Reference proteome</keyword>
<sequence length="133" mass="15021">MANREPAATQSCVYCVYNRDRWQIESFVPPRIALTQNFCCATLLVYCRHKAETLEDRIPFPLQEQTLKSTCCKTASVQIPTEHIPSLTCRDQGTILRHPSSNQTLLPPPIRLSLLGPHIYQISSSRLPTGLEV</sequence>
<proteinExistence type="predicted"/>
<protein>
    <submittedName>
        <fullName evidence="1">Uncharacterized protein</fullName>
    </submittedName>
</protein>
<evidence type="ECO:0000313" key="2">
    <source>
        <dbReference type="Proteomes" id="UP001338125"/>
    </source>
</evidence>
<accession>A0ABR0SMP1</accession>
<organism evidence="1 2">
    <name type="scientific">Cladobotryum mycophilum</name>
    <dbReference type="NCBI Taxonomy" id="491253"/>
    <lineage>
        <taxon>Eukaryota</taxon>
        <taxon>Fungi</taxon>
        <taxon>Dikarya</taxon>
        <taxon>Ascomycota</taxon>
        <taxon>Pezizomycotina</taxon>
        <taxon>Sordariomycetes</taxon>
        <taxon>Hypocreomycetidae</taxon>
        <taxon>Hypocreales</taxon>
        <taxon>Hypocreaceae</taxon>
        <taxon>Cladobotryum</taxon>
    </lineage>
</organism>